<dbReference type="InterPro" id="IPR036852">
    <property type="entry name" value="Peptidase_S8/S53_dom_sf"/>
</dbReference>
<dbReference type="PROSITE" id="PS00136">
    <property type="entry name" value="SUBTILASE_ASP"/>
    <property type="match status" value="1"/>
</dbReference>
<evidence type="ECO:0000256" key="2">
    <source>
        <dbReference type="ARBA" id="ARBA00022670"/>
    </source>
</evidence>
<evidence type="ECO:0000256" key="6">
    <source>
        <dbReference type="ARBA" id="ARBA00023145"/>
    </source>
</evidence>
<dbReference type="AlphaFoldDB" id="A0AAN8I455"/>
<keyword evidence="3" id="KW-0732">Signal</keyword>
<feature type="compositionally biased region" description="Polar residues" evidence="8">
    <location>
        <begin position="1"/>
        <end position="13"/>
    </location>
</feature>
<evidence type="ECO:0000313" key="10">
    <source>
        <dbReference type="EMBL" id="KAK5953642.1"/>
    </source>
</evidence>
<evidence type="ECO:0000256" key="1">
    <source>
        <dbReference type="ARBA" id="ARBA00011073"/>
    </source>
</evidence>
<keyword evidence="5 7" id="KW-0720">Serine protease</keyword>
<keyword evidence="11" id="KW-1185">Reference proteome</keyword>
<dbReference type="SUPFAM" id="SSF52743">
    <property type="entry name" value="Subtilisin-like"/>
    <property type="match status" value="1"/>
</dbReference>
<dbReference type="InterPro" id="IPR015500">
    <property type="entry name" value="Peptidase_S8_subtilisin-rel"/>
</dbReference>
<dbReference type="PANTHER" id="PTHR43806">
    <property type="entry name" value="PEPTIDASE S8"/>
    <property type="match status" value="1"/>
</dbReference>
<dbReference type="Pfam" id="PF00082">
    <property type="entry name" value="Peptidase_S8"/>
    <property type="match status" value="1"/>
</dbReference>
<evidence type="ECO:0000256" key="8">
    <source>
        <dbReference type="SAM" id="MobiDB-lite"/>
    </source>
</evidence>
<protein>
    <submittedName>
        <fullName evidence="10">Glucan endo-1,3-alpha-glucosidase agn1</fullName>
    </submittedName>
</protein>
<dbReference type="InterPro" id="IPR050131">
    <property type="entry name" value="Peptidase_S8_subtilisin-like"/>
</dbReference>
<reference evidence="10 11" key="1">
    <citation type="submission" date="2022-12" db="EMBL/GenBank/DDBJ databases">
        <title>Genomic features and morphological characterization of a novel Knufia sp. strain isolated from spacecraft assembly facility.</title>
        <authorList>
            <person name="Teixeira M."/>
            <person name="Chander A.M."/>
            <person name="Stajich J.E."/>
            <person name="Venkateswaran K."/>
        </authorList>
    </citation>
    <scope>NUCLEOTIDE SEQUENCE [LARGE SCALE GENOMIC DNA]</scope>
    <source>
        <strain evidence="10 11">FJI-L2-BK-P2</strain>
    </source>
</reference>
<evidence type="ECO:0000313" key="11">
    <source>
        <dbReference type="Proteomes" id="UP001316803"/>
    </source>
</evidence>
<feature type="active site" description="Charge relay system" evidence="7">
    <location>
        <position position="390"/>
    </location>
</feature>
<sequence length="437" mass="48106">MSSGPKIPSNSHYYSDVPDGEPATNDEFWKMLKADSSDYSRSQSNIIGDDGSTWWFIAKMEKALVEEKYKKWKMGGVVINIDDEGESDSSMTRITKQRPTTTRNATMVKRDTEAQHGAPRQLKFLSLPSSANNDLDGTDSYKYDVSAGKGTRVYVIDSGLNFGHNEWTSDERRQDPEFLFAEPFSAHHQEDLDKETGHGTCLADLAVGRVNGVAKEADLTAVQIDDFTNERLKHLPWELTTDALSKVADDISKRELGEKAVVLIAFTAPKGEDGSPYQDVFQKAFIAIMEQLDSLDVSLVVAVPNDQQCDSLPCILGDPSHEHHMPNLITVGEGLINDGDYSSPDEDLEDWVTIYGPGDDRSGGDYWDPGFDCLAPEGDENSDIGQGGTSHASAMVAGLMAYYKGLGLSNHDARARLLSDAYRRKPDGPAMPWNGHE</sequence>
<feature type="domain" description="Peptidase S8/S53" evidence="9">
    <location>
        <begin position="148"/>
        <end position="421"/>
    </location>
</feature>
<evidence type="ECO:0000256" key="7">
    <source>
        <dbReference type="PROSITE-ProRule" id="PRU01240"/>
    </source>
</evidence>
<proteinExistence type="inferred from homology"/>
<accession>A0AAN8I455</accession>
<dbReference type="GO" id="GO:0006508">
    <property type="term" value="P:proteolysis"/>
    <property type="evidence" value="ECO:0007669"/>
    <property type="project" value="UniProtKB-KW"/>
</dbReference>
<evidence type="ECO:0000256" key="5">
    <source>
        <dbReference type="ARBA" id="ARBA00022825"/>
    </source>
</evidence>
<dbReference type="PRINTS" id="PR00723">
    <property type="entry name" value="SUBTILISIN"/>
</dbReference>
<dbReference type="PANTHER" id="PTHR43806:SF11">
    <property type="entry name" value="CEREVISIN-RELATED"/>
    <property type="match status" value="1"/>
</dbReference>
<feature type="active site" description="Charge relay system" evidence="7">
    <location>
        <position position="157"/>
    </location>
</feature>
<dbReference type="InterPro" id="IPR023827">
    <property type="entry name" value="Peptidase_S8_Asp-AS"/>
</dbReference>
<feature type="region of interest" description="Disordered" evidence="8">
    <location>
        <begin position="1"/>
        <end position="20"/>
    </location>
</feature>
<keyword evidence="6" id="KW-0865">Zymogen</keyword>
<evidence type="ECO:0000256" key="4">
    <source>
        <dbReference type="ARBA" id="ARBA00022801"/>
    </source>
</evidence>
<organism evidence="10 11">
    <name type="scientific">Knufia fluminis</name>
    <dbReference type="NCBI Taxonomy" id="191047"/>
    <lineage>
        <taxon>Eukaryota</taxon>
        <taxon>Fungi</taxon>
        <taxon>Dikarya</taxon>
        <taxon>Ascomycota</taxon>
        <taxon>Pezizomycotina</taxon>
        <taxon>Eurotiomycetes</taxon>
        <taxon>Chaetothyriomycetidae</taxon>
        <taxon>Chaetothyriales</taxon>
        <taxon>Trichomeriaceae</taxon>
        <taxon>Knufia</taxon>
    </lineage>
</organism>
<feature type="active site" description="Charge relay system" evidence="7">
    <location>
        <position position="198"/>
    </location>
</feature>
<evidence type="ECO:0000256" key="3">
    <source>
        <dbReference type="ARBA" id="ARBA00022729"/>
    </source>
</evidence>
<dbReference type="PROSITE" id="PS51892">
    <property type="entry name" value="SUBTILASE"/>
    <property type="match status" value="1"/>
</dbReference>
<dbReference type="Gene3D" id="3.40.50.200">
    <property type="entry name" value="Peptidase S8/S53 domain"/>
    <property type="match status" value="1"/>
</dbReference>
<evidence type="ECO:0000259" key="9">
    <source>
        <dbReference type="Pfam" id="PF00082"/>
    </source>
</evidence>
<dbReference type="Proteomes" id="UP001316803">
    <property type="component" value="Unassembled WGS sequence"/>
</dbReference>
<dbReference type="EMBL" id="JAKLMC020000011">
    <property type="protein sequence ID" value="KAK5953642.1"/>
    <property type="molecule type" value="Genomic_DNA"/>
</dbReference>
<dbReference type="InterPro" id="IPR000209">
    <property type="entry name" value="Peptidase_S8/S53_dom"/>
</dbReference>
<keyword evidence="2 7" id="KW-0645">Protease</keyword>
<dbReference type="GO" id="GO:0004252">
    <property type="term" value="F:serine-type endopeptidase activity"/>
    <property type="evidence" value="ECO:0007669"/>
    <property type="project" value="UniProtKB-UniRule"/>
</dbReference>
<comment type="similarity">
    <text evidence="1 7">Belongs to the peptidase S8 family.</text>
</comment>
<keyword evidence="4 7" id="KW-0378">Hydrolase</keyword>
<gene>
    <name evidence="10" type="primary">agn1_1</name>
    <name evidence="10" type="ORF">OHC33_005586</name>
</gene>
<name>A0AAN8I455_9EURO</name>
<comment type="caution">
    <text evidence="10">The sequence shown here is derived from an EMBL/GenBank/DDBJ whole genome shotgun (WGS) entry which is preliminary data.</text>
</comment>